<sequence length="276" mass="28925">MSESTQVRPTTGTAQAKERAVQAANELHSRTGADAFDAVVVLGSGWADAADALGSVEAELDMTELPGFVAPTAAGHYSTLRSILVGDKRAAVFCGRTHLYEKHDPMRIVHAVRTGVAAGASVVVLTGAAGSLRTDFSVGQPIVVRDHINLTSTSPLSGPDFVDLTEAYSPRLRTAAQEVDPSLAEGVYASLLGPQFQTPAELSMLRVAGADLVGRSFALETIAAVEMGAEVLGLSVVSNDAMSAVFEPFDSLKALDVVRQRAQHLGRLLSATLQRS</sequence>
<dbReference type="GO" id="GO:0005737">
    <property type="term" value="C:cytoplasm"/>
    <property type="evidence" value="ECO:0007669"/>
    <property type="project" value="TreeGrafter"/>
</dbReference>
<dbReference type="Proteomes" id="UP000031675">
    <property type="component" value="Unassembled WGS sequence"/>
</dbReference>
<dbReference type="NCBIfam" id="NF006054">
    <property type="entry name" value="PRK08202.1"/>
    <property type="match status" value="1"/>
</dbReference>
<keyword evidence="10" id="KW-1185">Reference proteome</keyword>
<gene>
    <name evidence="9" type="ORF">LP52_21650</name>
</gene>
<name>A0A0C2JDP2_9ACTN</name>
<dbReference type="EC" id="2.4.2.1" evidence="7"/>
<evidence type="ECO:0000256" key="3">
    <source>
        <dbReference type="ARBA" id="ARBA00006751"/>
    </source>
</evidence>
<protein>
    <recommendedName>
        <fullName evidence="7">Purine nucleoside phosphorylase</fullName>
        <ecNumber evidence="7">2.4.2.1</ecNumber>
    </recommendedName>
    <alternativeName>
        <fullName evidence="7">Inosine-guanosine phosphorylase</fullName>
    </alternativeName>
</protein>
<evidence type="ECO:0000256" key="4">
    <source>
        <dbReference type="ARBA" id="ARBA00022676"/>
    </source>
</evidence>
<keyword evidence="5 7" id="KW-0808">Transferase</keyword>
<evidence type="ECO:0000313" key="9">
    <source>
        <dbReference type="EMBL" id="KIH97045.1"/>
    </source>
</evidence>
<keyword evidence="4 7" id="KW-0328">Glycosyltransferase</keyword>
<comment type="pathway">
    <text evidence="2 7">Purine metabolism; purine nucleoside salvage.</text>
</comment>
<dbReference type="Pfam" id="PF01048">
    <property type="entry name" value="PNP_UDP_1"/>
    <property type="match status" value="1"/>
</dbReference>
<proteinExistence type="inferred from homology"/>
<evidence type="ECO:0000256" key="7">
    <source>
        <dbReference type="PIRNR" id="PIRNR000477"/>
    </source>
</evidence>
<comment type="function">
    <text evidence="1">The purine nucleoside phosphorylases catalyze the phosphorolytic breakdown of the N-glycosidic bond in the beta-(deoxy)ribonucleoside molecules, with the formation of the corresponding free purine bases and pentose-1-phosphate. Cleaves guanosine, inosine, 2'-deoxyguanosine and 2'-deoxyinosine.</text>
</comment>
<organism evidence="9 10">
    <name type="scientific">Streptomonospora alba</name>
    <dbReference type="NCBI Taxonomy" id="183763"/>
    <lineage>
        <taxon>Bacteria</taxon>
        <taxon>Bacillati</taxon>
        <taxon>Actinomycetota</taxon>
        <taxon>Actinomycetes</taxon>
        <taxon>Streptosporangiales</taxon>
        <taxon>Nocardiopsidaceae</taxon>
        <taxon>Streptomonospora</taxon>
    </lineage>
</organism>
<evidence type="ECO:0000256" key="1">
    <source>
        <dbReference type="ARBA" id="ARBA00002678"/>
    </source>
</evidence>
<dbReference type="PIRSF" id="PIRSF000477">
    <property type="entry name" value="PurNPase"/>
    <property type="match status" value="1"/>
</dbReference>
<comment type="caution">
    <text evidence="9">The sequence shown here is derived from an EMBL/GenBank/DDBJ whole genome shotgun (WGS) entry which is preliminary data.</text>
</comment>
<accession>A0A0C2JDP2</accession>
<evidence type="ECO:0000256" key="2">
    <source>
        <dbReference type="ARBA" id="ARBA00005058"/>
    </source>
</evidence>
<dbReference type="STRING" id="183763.LP52_21650"/>
<dbReference type="InterPro" id="IPR000845">
    <property type="entry name" value="Nucleoside_phosphorylase_d"/>
</dbReference>
<reference evidence="10" key="1">
    <citation type="journal article" date="2015" name="Chem. Biol.">
        <title>Structure, bioactivity, and resistance mechanism of streptomonomicin, an unusual lasso Peptide from an understudied halophilic actinomycete.</title>
        <authorList>
            <person name="Metelev M."/>
            <person name="Tietz J.I."/>
            <person name="Melby J.O."/>
            <person name="Blair P.M."/>
            <person name="Zhu L."/>
            <person name="Livnat I."/>
            <person name="Severinov K."/>
            <person name="Mitchell D.A."/>
        </authorList>
    </citation>
    <scope>NUCLEOTIDE SEQUENCE [LARGE SCALE GENOMIC DNA]</scope>
    <source>
        <strain evidence="10">YIM 90003</strain>
    </source>
</reference>
<dbReference type="GO" id="GO:0009116">
    <property type="term" value="P:nucleoside metabolic process"/>
    <property type="evidence" value="ECO:0007669"/>
    <property type="project" value="InterPro"/>
</dbReference>
<dbReference type="RefSeq" id="WP_040276193.1">
    <property type="nucleotide sequence ID" value="NZ_JROO01000044.1"/>
</dbReference>
<comment type="similarity">
    <text evidence="3 7">Belongs to the PNP/MTAP phosphorylase family.</text>
</comment>
<feature type="domain" description="Nucleoside phosphorylase" evidence="8">
    <location>
        <begin position="39"/>
        <end position="273"/>
    </location>
</feature>
<dbReference type="PANTHER" id="PTHR11904">
    <property type="entry name" value="METHYLTHIOADENOSINE/PURINE NUCLEOSIDE PHOSPHORYLASE"/>
    <property type="match status" value="1"/>
</dbReference>
<evidence type="ECO:0000256" key="6">
    <source>
        <dbReference type="ARBA" id="ARBA00048556"/>
    </source>
</evidence>
<dbReference type="InterPro" id="IPR011268">
    <property type="entry name" value="Purine_phosphorylase"/>
</dbReference>
<dbReference type="EMBL" id="JROO01000044">
    <property type="protein sequence ID" value="KIH97045.1"/>
    <property type="molecule type" value="Genomic_DNA"/>
</dbReference>
<evidence type="ECO:0000256" key="5">
    <source>
        <dbReference type="ARBA" id="ARBA00022679"/>
    </source>
</evidence>
<comment type="catalytic activity">
    <reaction evidence="6">
        <text>a purine 2'-deoxy-D-ribonucleoside + phosphate = a purine nucleobase + 2-deoxy-alpha-D-ribose 1-phosphate</text>
        <dbReference type="Rhea" id="RHEA:36431"/>
        <dbReference type="ChEBI" id="CHEBI:26386"/>
        <dbReference type="ChEBI" id="CHEBI:43474"/>
        <dbReference type="ChEBI" id="CHEBI:57259"/>
        <dbReference type="ChEBI" id="CHEBI:142361"/>
        <dbReference type="EC" id="2.4.2.1"/>
    </reaction>
</comment>
<dbReference type="GO" id="GO:0004731">
    <property type="term" value="F:purine-nucleoside phosphorylase activity"/>
    <property type="evidence" value="ECO:0007669"/>
    <property type="project" value="UniProtKB-EC"/>
</dbReference>
<dbReference type="CDD" id="cd09009">
    <property type="entry name" value="PNP-EcPNPII_like"/>
    <property type="match status" value="1"/>
</dbReference>
<dbReference type="UniPathway" id="UPA00606"/>
<dbReference type="AlphaFoldDB" id="A0A0C2JDP2"/>
<dbReference type="Gene3D" id="3.40.50.1580">
    <property type="entry name" value="Nucleoside phosphorylase domain"/>
    <property type="match status" value="1"/>
</dbReference>
<dbReference type="SUPFAM" id="SSF53167">
    <property type="entry name" value="Purine and uridine phosphorylases"/>
    <property type="match status" value="1"/>
</dbReference>
<dbReference type="InterPro" id="IPR035994">
    <property type="entry name" value="Nucleoside_phosphorylase_sf"/>
</dbReference>
<dbReference type="OrthoDB" id="1523230at2"/>
<evidence type="ECO:0000259" key="8">
    <source>
        <dbReference type="Pfam" id="PF01048"/>
    </source>
</evidence>
<evidence type="ECO:0000313" key="10">
    <source>
        <dbReference type="Proteomes" id="UP000031675"/>
    </source>
</evidence>
<dbReference type="PANTHER" id="PTHR11904:SF9">
    <property type="entry name" value="PURINE NUCLEOSIDE PHOSPHORYLASE-RELATED"/>
    <property type="match status" value="1"/>
</dbReference>